<protein>
    <recommendedName>
        <fullName evidence="4">DUF4337 domain-containing protein</fullName>
    </recommendedName>
</protein>
<evidence type="ECO:0000313" key="3">
    <source>
        <dbReference type="Proteomes" id="UP001196870"/>
    </source>
</evidence>
<gene>
    <name evidence="2" type="ORF">GXW71_10060</name>
</gene>
<evidence type="ECO:0000313" key="2">
    <source>
        <dbReference type="EMBL" id="MBR0664695.1"/>
    </source>
</evidence>
<sequence length="186" mass="20194">MAALNAAMPEFGVLPGHPEQIFIAAMMGTQRTFGEMAVAWGDDLRGLLRDARELNESELDRLREATALADLTIRQAKAAAVAAEVEQQRALGQVVKSLAPQLTEILRDTVVLKEWRHNKRLNLLHHVKVAALALVLIAGGFALRTWDTWDATASIARCMASAERNAAGRLYCPLDVMTAAAVQTPG</sequence>
<evidence type="ECO:0000256" key="1">
    <source>
        <dbReference type="SAM" id="Phobius"/>
    </source>
</evidence>
<evidence type="ECO:0008006" key="4">
    <source>
        <dbReference type="Google" id="ProtNLM"/>
    </source>
</evidence>
<keyword evidence="1" id="KW-1133">Transmembrane helix</keyword>
<feature type="transmembrane region" description="Helical" evidence="1">
    <location>
        <begin position="123"/>
        <end position="143"/>
    </location>
</feature>
<keyword evidence="1" id="KW-0472">Membrane</keyword>
<name>A0ABS5EXQ0_9PROT</name>
<comment type="caution">
    <text evidence="2">The sequence shown here is derived from an EMBL/GenBank/DDBJ whole genome shotgun (WGS) entry which is preliminary data.</text>
</comment>
<dbReference type="RefSeq" id="WP_211852361.1">
    <property type="nucleotide sequence ID" value="NZ_JAAGBB010000010.1"/>
</dbReference>
<reference evidence="3" key="1">
    <citation type="journal article" date="2021" name="Syst. Appl. Microbiol.">
        <title>Roseomonas hellenica sp. nov., isolated from roots of wild-growing Alkanna tinctoria.</title>
        <authorList>
            <person name="Rat A."/>
            <person name="Naranjo H.D."/>
            <person name="Lebbe L."/>
            <person name="Cnockaert M."/>
            <person name="Krigas N."/>
            <person name="Grigoriadou K."/>
            <person name="Maloupa E."/>
            <person name="Willems A."/>
        </authorList>
    </citation>
    <scope>NUCLEOTIDE SEQUENCE [LARGE SCALE GENOMIC DNA]</scope>
    <source>
        <strain evidence="3">LMG 31523</strain>
    </source>
</reference>
<accession>A0ABS5EXQ0</accession>
<organism evidence="2 3">
    <name type="scientific">Plastoroseomonas hellenica</name>
    <dbReference type="NCBI Taxonomy" id="2687306"/>
    <lineage>
        <taxon>Bacteria</taxon>
        <taxon>Pseudomonadati</taxon>
        <taxon>Pseudomonadota</taxon>
        <taxon>Alphaproteobacteria</taxon>
        <taxon>Acetobacterales</taxon>
        <taxon>Acetobacteraceae</taxon>
        <taxon>Plastoroseomonas</taxon>
    </lineage>
</organism>
<dbReference type="EMBL" id="JAAGBB010000010">
    <property type="protein sequence ID" value="MBR0664695.1"/>
    <property type="molecule type" value="Genomic_DNA"/>
</dbReference>
<keyword evidence="3" id="KW-1185">Reference proteome</keyword>
<proteinExistence type="predicted"/>
<keyword evidence="1" id="KW-0812">Transmembrane</keyword>
<dbReference type="Proteomes" id="UP001196870">
    <property type="component" value="Unassembled WGS sequence"/>
</dbReference>